<feature type="domain" description="BTB" evidence="3">
    <location>
        <begin position="72"/>
        <end position="139"/>
    </location>
</feature>
<sequence length="223" mass="24517">MLDSGFLEFKLNYSKTKDLAIGDAIYSQHIFAGGHIWRIKCYPRGDKKEGASISPADVASHLGGLLRGGEGSDVSFSVGGETFPAHRAVLAARSPVFKAELMGSMAEATMATITLQDIEPETFRDMLHFMYTDTLPDLEKDYYCSPSTIEFERFQALLVAANRYALDMLKLVCAQKLSDVMSVDNATTILHCAELHGCPELKSKCLDFFTEANNSKKLVLSEG</sequence>
<evidence type="ECO:0000256" key="2">
    <source>
        <dbReference type="ARBA" id="ARBA00010846"/>
    </source>
</evidence>
<dbReference type="SUPFAM" id="SSF49599">
    <property type="entry name" value="TRAF domain-like"/>
    <property type="match status" value="1"/>
</dbReference>
<evidence type="ECO:0000313" key="4">
    <source>
        <dbReference type="EMBL" id="GJN15687.1"/>
    </source>
</evidence>
<name>A0AAV5DZS1_ELECO</name>
<organism evidence="4 5">
    <name type="scientific">Eleusine coracana subsp. coracana</name>
    <dbReference type="NCBI Taxonomy" id="191504"/>
    <lineage>
        <taxon>Eukaryota</taxon>
        <taxon>Viridiplantae</taxon>
        <taxon>Streptophyta</taxon>
        <taxon>Embryophyta</taxon>
        <taxon>Tracheophyta</taxon>
        <taxon>Spermatophyta</taxon>
        <taxon>Magnoliopsida</taxon>
        <taxon>Liliopsida</taxon>
        <taxon>Poales</taxon>
        <taxon>Poaceae</taxon>
        <taxon>PACMAD clade</taxon>
        <taxon>Chloridoideae</taxon>
        <taxon>Cynodonteae</taxon>
        <taxon>Eleusininae</taxon>
        <taxon>Eleusine</taxon>
    </lineage>
</organism>
<dbReference type="EMBL" id="BQKI01000072">
    <property type="protein sequence ID" value="GJN15687.1"/>
    <property type="molecule type" value="Genomic_DNA"/>
</dbReference>
<dbReference type="Gene3D" id="6.10.250.3030">
    <property type="match status" value="1"/>
</dbReference>
<evidence type="ECO:0000256" key="1">
    <source>
        <dbReference type="ARBA" id="ARBA00004906"/>
    </source>
</evidence>
<dbReference type="InterPro" id="IPR002083">
    <property type="entry name" value="MATH/TRAF_dom"/>
</dbReference>
<proteinExistence type="inferred from homology"/>
<dbReference type="InterPro" id="IPR008974">
    <property type="entry name" value="TRAF-like"/>
</dbReference>
<evidence type="ECO:0000313" key="5">
    <source>
        <dbReference type="Proteomes" id="UP001054889"/>
    </source>
</evidence>
<gene>
    <name evidence="4" type="primary">gb02623</name>
    <name evidence="4" type="ORF">PR202_gb02623</name>
</gene>
<dbReference type="SMART" id="SM00225">
    <property type="entry name" value="BTB"/>
    <property type="match status" value="1"/>
</dbReference>
<comment type="similarity">
    <text evidence="2">Belongs to the Tdpoz family.</text>
</comment>
<dbReference type="PROSITE" id="PS50097">
    <property type="entry name" value="BTB"/>
    <property type="match status" value="1"/>
</dbReference>
<comment type="caution">
    <text evidence="4">The sequence shown here is derived from an EMBL/GenBank/DDBJ whole genome shotgun (WGS) entry which is preliminary data.</text>
</comment>
<evidence type="ECO:0000259" key="3">
    <source>
        <dbReference type="PROSITE" id="PS50097"/>
    </source>
</evidence>
<dbReference type="SUPFAM" id="SSF54695">
    <property type="entry name" value="POZ domain"/>
    <property type="match status" value="1"/>
</dbReference>
<dbReference type="AlphaFoldDB" id="A0AAV5DZS1"/>
<dbReference type="Pfam" id="PF24570">
    <property type="entry name" value="BACK_BPM_SPOP"/>
    <property type="match status" value="1"/>
</dbReference>
<protein>
    <recommendedName>
        <fullName evidence="3">BTB domain-containing protein</fullName>
    </recommendedName>
</protein>
<dbReference type="InterPro" id="IPR000210">
    <property type="entry name" value="BTB/POZ_dom"/>
</dbReference>
<reference evidence="4" key="1">
    <citation type="journal article" date="2018" name="DNA Res.">
        <title>Multiple hybrid de novo genome assembly of finger millet, an orphan allotetraploid crop.</title>
        <authorList>
            <person name="Hatakeyama M."/>
            <person name="Aluri S."/>
            <person name="Balachadran M.T."/>
            <person name="Sivarajan S.R."/>
            <person name="Patrignani A."/>
            <person name="Gruter S."/>
            <person name="Poveda L."/>
            <person name="Shimizu-Inatsugi R."/>
            <person name="Baeten J."/>
            <person name="Francoijs K.J."/>
            <person name="Nataraja K.N."/>
            <person name="Reddy Y.A.N."/>
            <person name="Phadnis S."/>
            <person name="Ravikumar R.L."/>
            <person name="Schlapbach R."/>
            <person name="Sreeman S.M."/>
            <person name="Shimizu K.K."/>
        </authorList>
    </citation>
    <scope>NUCLEOTIDE SEQUENCE</scope>
</reference>
<dbReference type="GO" id="GO:0016567">
    <property type="term" value="P:protein ubiquitination"/>
    <property type="evidence" value="ECO:0007669"/>
    <property type="project" value="InterPro"/>
</dbReference>
<dbReference type="InterPro" id="IPR056423">
    <property type="entry name" value="BACK_BPM_SPOP"/>
</dbReference>
<dbReference type="Proteomes" id="UP001054889">
    <property type="component" value="Unassembled WGS sequence"/>
</dbReference>
<dbReference type="PANTHER" id="PTHR26379:SF238">
    <property type="entry name" value="OS08G0523100 PROTEIN"/>
    <property type="match status" value="1"/>
</dbReference>
<keyword evidence="5" id="KW-1185">Reference proteome</keyword>
<dbReference type="Pfam" id="PF00651">
    <property type="entry name" value="BTB"/>
    <property type="match status" value="1"/>
</dbReference>
<dbReference type="CDD" id="cd00121">
    <property type="entry name" value="MATH"/>
    <property type="match status" value="1"/>
</dbReference>
<dbReference type="InterPro" id="IPR045005">
    <property type="entry name" value="BPM1-6"/>
</dbReference>
<dbReference type="Gene3D" id="3.30.710.10">
    <property type="entry name" value="Potassium Channel Kv1.1, Chain A"/>
    <property type="match status" value="1"/>
</dbReference>
<accession>A0AAV5DZS1</accession>
<dbReference type="CDD" id="cd14733">
    <property type="entry name" value="BACK"/>
    <property type="match status" value="1"/>
</dbReference>
<reference evidence="4" key="2">
    <citation type="submission" date="2021-12" db="EMBL/GenBank/DDBJ databases">
        <title>Resequencing data analysis of finger millet.</title>
        <authorList>
            <person name="Hatakeyama M."/>
            <person name="Aluri S."/>
            <person name="Balachadran M.T."/>
            <person name="Sivarajan S.R."/>
            <person name="Poveda L."/>
            <person name="Shimizu-Inatsugi R."/>
            <person name="Schlapbach R."/>
            <person name="Sreeman S.M."/>
            <person name="Shimizu K.K."/>
        </authorList>
    </citation>
    <scope>NUCLEOTIDE SEQUENCE</scope>
</reference>
<dbReference type="PANTHER" id="PTHR26379">
    <property type="entry name" value="BTB/POZ AND MATH DOMAIN-CONTAINING PROTEIN 1"/>
    <property type="match status" value="1"/>
</dbReference>
<comment type="pathway">
    <text evidence="1">Protein modification; protein ubiquitination.</text>
</comment>
<dbReference type="InterPro" id="IPR011333">
    <property type="entry name" value="SKP1/BTB/POZ_sf"/>
</dbReference>
<dbReference type="Gene3D" id="2.60.210.10">
    <property type="entry name" value="Apoptosis, Tumor Necrosis Factor Receptor Associated Protein 2, Chain A"/>
    <property type="match status" value="1"/>
</dbReference>